<dbReference type="Pfam" id="PF00957">
    <property type="entry name" value="Synaptobrevin"/>
    <property type="match status" value="1"/>
</dbReference>
<evidence type="ECO:0000256" key="3">
    <source>
        <dbReference type="ARBA" id="ARBA00023136"/>
    </source>
</evidence>
<dbReference type="SUPFAM" id="SSF58038">
    <property type="entry name" value="SNARE fusion complex"/>
    <property type="match status" value="1"/>
</dbReference>
<dbReference type="SUPFAM" id="SSF64356">
    <property type="entry name" value="SNARE-like"/>
    <property type="match status" value="1"/>
</dbReference>
<dbReference type="Gene3D" id="1.20.5.110">
    <property type="match status" value="1"/>
</dbReference>
<gene>
    <name evidence="11" type="ORF">K491DRAFT_717076</name>
</gene>
<comment type="similarity">
    <text evidence="1">Belongs to the synaptobrevin family.</text>
</comment>
<accession>A0A6A6T6C3</accession>
<evidence type="ECO:0000256" key="7">
    <source>
        <dbReference type="ARBA" id="ARBA00046278"/>
    </source>
</evidence>
<dbReference type="PROSITE" id="PS50892">
    <property type="entry name" value="V_SNARE"/>
    <property type="match status" value="1"/>
</dbReference>
<dbReference type="CDD" id="cd14824">
    <property type="entry name" value="Longin"/>
    <property type="match status" value="1"/>
</dbReference>
<dbReference type="InterPro" id="IPR042855">
    <property type="entry name" value="V_SNARE_CC"/>
</dbReference>
<keyword evidence="5" id="KW-0449">Lipoprotein</keyword>
<evidence type="ECO:0000256" key="2">
    <source>
        <dbReference type="ARBA" id="ARBA00022481"/>
    </source>
</evidence>
<dbReference type="Gene3D" id="3.30.450.50">
    <property type="entry name" value="Longin domain"/>
    <property type="match status" value="1"/>
</dbReference>
<name>A0A6A6T6C3_9PLEO</name>
<dbReference type="Proteomes" id="UP000799324">
    <property type="component" value="Unassembled WGS sequence"/>
</dbReference>
<dbReference type="GO" id="GO:0006888">
    <property type="term" value="P:endoplasmic reticulum to Golgi vesicle-mediated transport"/>
    <property type="evidence" value="ECO:0007669"/>
    <property type="project" value="TreeGrafter"/>
</dbReference>
<dbReference type="Pfam" id="PF13774">
    <property type="entry name" value="Longin"/>
    <property type="match status" value="1"/>
</dbReference>
<dbReference type="PANTHER" id="PTHR45806">
    <property type="entry name" value="SYNAPTOBREVIN HOMOLOG YKT6"/>
    <property type="match status" value="1"/>
</dbReference>
<evidence type="ECO:0000259" key="9">
    <source>
        <dbReference type="PROSITE" id="PS50859"/>
    </source>
</evidence>
<dbReference type="SMART" id="SM01270">
    <property type="entry name" value="Longin"/>
    <property type="match status" value="1"/>
</dbReference>
<keyword evidence="12" id="KW-1185">Reference proteome</keyword>
<evidence type="ECO:0000256" key="6">
    <source>
        <dbReference type="ARBA" id="ARBA00023289"/>
    </source>
</evidence>
<dbReference type="EMBL" id="MU004363">
    <property type="protein sequence ID" value="KAF2654473.1"/>
    <property type="molecule type" value="Genomic_DNA"/>
</dbReference>
<keyword evidence="3" id="KW-0472">Membrane</keyword>
<evidence type="ECO:0000259" key="10">
    <source>
        <dbReference type="PROSITE" id="PS50892"/>
    </source>
</evidence>
<organism evidence="11 12">
    <name type="scientific">Lophiostoma macrostomum CBS 122681</name>
    <dbReference type="NCBI Taxonomy" id="1314788"/>
    <lineage>
        <taxon>Eukaryota</taxon>
        <taxon>Fungi</taxon>
        <taxon>Dikarya</taxon>
        <taxon>Ascomycota</taxon>
        <taxon>Pezizomycotina</taxon>
        <taxon>Dothideomycetes</taxon>
        <taxon>Pleosporomycetidae</taxon>
        <taxon>Pleosporales</taxon>
        <taxon>Lophiostomataceae</taxon>
        <taxon>Lophiostoma</taxon>
    </lineage>
</organism>
<dbReference type="PANTHER" id="PTHR45806:SF1">
    <property type="entry name" value="SYNAPTOBREVIN HOMOLOG YKT6"/>
    <property type="match status" value="1"/>
</dbReference>
<evidence type="ECO:0000313" key="11">
    <source>
        <dbReference type="EMBL" id="KAF2654473.1"/>
    </source>
</evidence>
<sequence length="213" mass="23706">MKIVYIGIFQTLNPTAEGYRMARESHLKGTVNYFAQNNVIQLMTVACAAAAKSGKIQQGKKVKVEGDEQLADYTLYFRARSEGIVAGLITDKEYPERVAFALLDKTAGDFCDRYPRSAFANMPATGKDDPDPFPLPELKTYITQYQDPASADTITKIQNELEETKAVLYKSIDAALERGEKMDNLVNKSEQVSATSKLFYTQAKKQNSCCVVM</sequence>
<evidence type="ECO:0000313" key="12">
    <source>
        <dbReference type="Proteomes" id="UP000799324"/>
    </source>
</evidence>
<keyword evidence="4" id="KW-0564">Palmitate</keyword>
<protein>
    <submittedName>
        <fullName evidence="11">Snare protein-like protein ykt6</fullName>
    </submittedName>
</protein>
<evidence type="ECO:0000256" key="5">
    <source>
        <dbReference type="ARBA" id="ARBA00023288"/>
    </source>
</evidence>
<evidence type="ECO:0000256" key="8">
    <source>
        <dbReference type="PROSITE-ProRule" id="PRU00290"/>
    </source>
</evidence>
<dbReference type="InterPro" id="IPR011012">
    <property type="entry name" value="Longin-like_dom_sf"/>
</dbReference>
<evidence type="ECO:0000256" key="1">
    <source>
        <dbReference type="ARBA" id="ARBA00008025"/>
    </source>
</evidence>
<evidence type="ECO:0000256" key="4">
    <source>
        <dbReference type="ARBA" id="ARBA00023139"/>
    </source>
</evidence>
<feature type="domain" description="V-SNARE coiled-coil homology" evidence="10">
    <location>
        <begin position="153"/>
        <end position="213"/>
    </location>
</feature>
<dbReference type="OrthoDB" id="27923at2759"/>
<dbReference type="GO" id="GO:0005484">
    <property type="term" value="F:SNAP receptor activity"/>
    <property type="evidence" value="ECO:0007669"/>
    <property type="project" value="TreeGrafter"/>
</dbReference>
<dbReference type="GO" id="GO:0005794">
    <property type="term" value="C:Golgi apparatus"/>
    <property type="evidence" value="ECO:0007669"/>
    <property type="project" value="TreeGrafter"/>
</dbReference>
<keyword evidence="8" id="KW-0175">Coiled coil</keyword>
<reference evidence="11" key="1">
    <citation type="journal article" date="2020" name="Stud. Mycol.">
        <title>101 Dothideomycetes genomes: a test case for predicting lifestyles and emergence of pathogens.</title>
        <authorList>
            <person name="Haridas S."/>
            <person name="Albert R."/>
            <person name="Binder M."/>
            <person name="Bloem J."/>
            <person name="Labutti K."/>
            <person name="Salamov A."/>
            <person name="Andreopoulos B."/>
            <person name="Baker S."/>
            <person name="Barry K."/>
            <person name="Bills G."/>
            <person name="Bluhm B."/>
            <person name="Cannon C."/>
            <person name="Castanera R."/>
            <person name="Culley D."/>
            <person name="Daum C."/>
            <person name="Ezra D."/>
            <person name="Gonzalez J."/>
            <person name="Henrissat B."/>
            <person name="Kuo A."/>
            <person name="Liang C."/>
            <person name="Lipzen A."/>
            <person name="Lutzoni F."/>
            <person name="Magnuson J."/>
            <person name="Mondo S."/>
            <person name="Nolan M."/>
            <person name="Ohm R."/>
            <person name="Pangilinan J."/>
            <person name="Park H.-J."/>
            <person name="Ramirez L."/>
            <person name="Alfaro M."/>
            <person name="Sun H."/>
            <person name="Tritt A."/>
            <person name="Yoshinaga Y."/>
            <person name="Zwiers L.-H."/>
            <person name="Turgeon B."/>
            <person name="Goodwin S."/>
            <person name="Spatafora J."/>
            <person name="Crous P."/>
            <person name="Grigoriev I."/>
        </authorList>
    </citation>
    <scope>NUCLEOTIDE SEQUENCE</scope>
    <source>
        <strain evidence="11">CBS 122681</strain>
    </source>
</reference>
<dbReference type="AlphaFoldDB" id="A0A6A6T6C3"/>
<comment type="subcellular location">
    <subcellularLocation>
        <location evidence="7">Endomembrane system</location>
        <topology evidence="7">Lipid-anchor</topology>
        <orientation evidence="7">Cytoplasmic side</orientation>
    </subcellularLocation>
</comment>
<dbReference type="InterPro" id="IPR010908">
    <property type="entry name" value="Longin_dom"/>
</dbReference>
<keyword evidence="2" id="KW-0488">Methylation</keyword>
<proteinExistence type="inferred from homology"/>
<keyword evidence="6" id="KW-0636">Prenylation</keyword>
<dbReference type="PROSITE" id="PS50859">
    <property type="entry name" value="LONGIN"/>
    <property type="match status" value="1"/>
</dbReference>
<feature type="domain" description="Longin" evidence="9">
    <location>
        <begin position="72"/>
        <end position="117"/>
    </location>
</feature>